<sequence>MSLFCGQGSYQPQRTLISFINKWPINTLTQAIHQSFLFQLYNHCPHNVEQFNCTSHPKHLLGPAPLFSQHCLRPGPF</sequence>
<evidence type="ECO:0000313" key="3">
    <source>
        <dbReference type="WBParaSite" id="Gr19_v10_g6058.t1"/>
    </source>
</evidence>
<dbReference type="WBParaSite" id="Gr19_v10_g6058.t1">
    <property type="protein sequence ID" value="Gr19_v10_g6058.t1"/>
    <property type="gene ID" value="Gr19_v10_g6058"/>
</dbReference>
<proteinExistence type="predicted"/>
<evidence type="ECO:0000313" key="1">
    <source>
        <dbReference type="Proteomes" id="UP000887572"/>
    </source>
</evidence>
<accession>A0A914HZA7</accession>
<organism evidence="1 2">
    <name type="scientific">Globodera rostochiensis</name>
    <name type="common">Golden nematode worm</name>
    <name type="synonym">Heterodera rostochiensis</name>
    <dbReference type="NCBI Taxonomy" id="31243"/>
    <lineage>
        <taxon>Eukaryota</taxon>
        <taxon>Metazoa</taxon>
        <taxon>Ecdysozoa</taxon>
        <taxon>Nematoda</taxon>
        <taxon>Chromadorea</taxon>
        <taxon>Rhabditida</taxon>
        <taxon>Tylenchina</taxon>
        <taxon>Tylenchomorpha</taxon>
        <taxon>Tylenchoidea</taxon>
        <taxon>Heteroderidae</taxon>
        <taxon>Heteroderinae</taxon>
        <taxon>Globodera</taxon>
    </lineage>
</organism>
<dbReference type="AlphaFoldDB" id="A0A914HZA7"/>
<protein>
    <submittedName>
        <fullName evidence="2 3">Ovule protein</fullName>
    </submittedName>
</protein>
<keyword evidence="1" id="KW-1185">Reference proteome</keyword>
<dbReference type="Proteomes" id="UP000887572">
    <property type="component" value="Unplaced"/>
</dbReference>
<reference evidence="2 3" key="1">
    <citation type="submission" date="2022-11" db="UniProtKB">
        <authorList>
            <consortium name="WormBaseParasite"/>
        </authorList>
    </citation>
    <scope>IDENTIFICATION</scope>
</reference>
<evidence type="ECO:0000313" key="2">
    <source>
        <dbReference type="WBParaSite" id="Gr19_v10_g6056.t1"/>
    </source>
</evidence>
<dbReference type="WBParaSite" id="Gr19_v10_g6056.t1">
    <property type="protein sequence ID" value="Gr19_v10_g6056.t1"/>
    <property type="gene ID" value="Gr19_v10_g6056"/>
</dbReference>
<name>A0A914HZA7_GLORO</name>